<evidence type="ECO:0000256" key="1">
    <source>
        <dbReference type="SAM" id="MobiDB-lite"/>
    </source>
</evidence>
<accession>V8P0S0</accession>
<reference evidence="2 3" key="1">
    <citation type="journal article" date="2013" name="Proc. Natl. Acad. Sci. U.S.A.">
        <title>The king cobra genome reveals dynamic gene evolution and adaptation in the snake venom system.</title>
        <authorList>
            <person name="Vonk F.J."/>
            <person name="Casewell N.R."/>
            <person name="Henkel C.V."/>
            <person name="Heimberg A.M."/>
            <person name="Jansen H.J."/>
            <person name="McCleary R.J."/>
            <person name="Kerkkamp H.M."/>
            <person name="Vos R.A."/>
            <person name="Guerreiro I."/>
            <person name="Calvete J.J."/>
            <person name="Wuster W."/>
            <person name="Woods A.E."/>
            <person name="Logan J.M."/>
            <person name="Harrison R.A."/>
            <person name="Castoe T.A."/>
            <person name="de Koning A.P."/>
            <person name="Pollock D.D."/>
            <person name="Yandell M."/>
            <person name="Calderon D."/>
            <person name="Renjifo C."/>
            <person name="Currier R.B."/>
            <person name="Salgado D."/>
            <person name="Pla D."/>
            <person name="Sanz L."/>
            <person name="Hyder A.S."/>
            <person name="Ribeiro J.M."/>
            <person name="Arntzen J.W."/>
            <person name="van den Thillart G.E."/>
            <person name="Boetzer M."/>
            <person name="Pirovano W."/>
            <person name="Dirks R.P."/>
            <person name="Spaink H.P."/>
            <person name="Duboule D."/>
            <person name="McGlinn E."/>
            <person name="Kini R.M."/>
            <person name="Richardson M.K."/>
        </authorList>
    </citation>
    <scope>NUCLEOTIDE SEQUENCE</scope>
    <source>
        <tissue evidence="2">Blood</tissue>
    </source>
</reference>
<protein>
    <submittedName>
        <fullName evidence="2">Uncharacterized protein</fullName>
    </submittedName>
</protein>
<feature type="region of interest" description="Disordered" evidence="1">
    <location>
        <begin position="213"/>
        <end position="232"/>
    </location>
</feature>
<dbReference type="EMBL" id="AZIM01001103">
    <property type="protein sequence ID" value="ETE68099.1"/>
    <property type="molecule type" value="Genomic_DNA"/>
</dbReference>
<organism evidence="2 3">
    <name type="scientific">Ophiophagus hannah</name>
    <name type="common">King cobra</name>
    <name type="synonym">Naja hannah</name>
    <dbReference type="NCBI Taxonomy" id="8665"/>
    <lineage>
        <taxon>Eukaryota</taxon>
        <taxon>Metazoa</taxon>
        <taxon>Chordata</taxon>
        <taxon>Craniata</taxon>
        <taxon>Vertebrata</taxon>
        <taxon>Euteleostomi</taxon>
        <taxon>Lepidosauria</taxon>
        <taxon>Squamata</taxon>
        <taxon>Bifurcata</taxon>
        <taxon>Unidentata</taxon>
        <taxon>Episquamata</taxon>
        <taxon>Toxicofera</taxon>
        <taxon>Serpentes</taxon>
        <taxon>Colubroidea</taxon>
        <taxon>Elapidae</taxon>
        <taxon>Elapinae</taxon>
        <taxon>Ophiophagus</taxon>
    </lineage>
</organism>
<keyword evidence="3" id="KW-1185">Reference proteome</keyword>
<gene>
    <name evidence="2" type="ORF">L345_06111</name>
</gene>
<dbReference type="Proteomes" id="UP000018936">
    <property type="component" value="Unassembled WGS sequence"/>
</dbReference>
<evidence type="ECO:0000313" key="3">
    <source>
        <dbReference type="Proteomes" id="UP000018936"/>
    </source>
</evidence>
<evidence type="ECO:0000313" key="2">
    <source>
        <dbReference type="EMBL" id="ETE68099.1"/>
    </source>
</evidence>
<comment type="caution">
    <text evidence="2">The sequence shown here is derived from an EMBL/GenBank/DDBJ whole genome shotgun (WGS) entry which is preliminary data.</text>
</comment>
<dbReference type="AlphaFoldDB" id="V8P0S0"/>
<proteinExistence type="predicted"/>
<feature type="non-terminal residue" evidence="2">
    <location>
        <position position="382"/>
    </location>
</feature>
<sequence length="382" mass="42131">MLMLARTLETMNPKKLYFLLNPPVISDDILLCSDKPFQLERIALQQPGRGWLVITEQDQMLSSGTVLRLSCHAENPGLLLQQGRLACSYNRTEGISRKGREKGSLLKVIQHLAFRENAGAFASHQPNYLLPSPHGESESMERSEEIFPVDEMTPDVTDEGWSRAMDRTAIPRPAAERIRATVAAARAAQITFLVREGALWTRRRVKHIWGLRHGSEEESSGRAPPRHLHPHTRSKEIGQLLAGEGEWIAGTVRQSRRAQEVITYDGRRGYRGGAVQQPVGSNSTWEASKAETVLEAGSFSNHRLSTATSYSPALLSIVDEMTARPVRAEANGMESATELRLVLGMAGQTSQLMDAVSKLALVSVFAGPILLKRAAELRLVAT</sequence>
<name>V8P0S0_OPHHA</name>